<protein>
    <submittedName>
        <fullName evidence="1">Uncharacterized protein</fullName>
    </submittedName>
</protein>
<sequence>MSSMTPEQIFQEKINTFEKNLAYVEGNISKFVKVLSFHDVPKIVIEGDLENIFDKFNLTEEDIIFIKYSSEVTFITEMLKDVQLKDNYKDPIQAIRRISENTIHENHPNIEFKLSMDNLYERIKSNADLTKLIHEFELFIVRGGVMYISEKFSSGWASYKDDYKKIAKKSLT</sequence>
<evidence type="ECO:0000313" key="1">
    <source>
        <dbReference type="EMBL" id="VXA55288.1"/>
    </source>
</evidence>
<organism evidence="1 2">
    <name type="scientific">Acinetobacter proteolyticus</name>
    <dbReference type="NCBI Taxonomy" id="1776741"/>
    <lineage>
        <taxon>Bacteria</taxon>
        <taxon>Pseudomonadati</taxon>
        <taxon>Pseudomonadota</taxon>
        <taxon>Gammaproteobacteria</taxon>
        <taxon>Moraxellales</taxon>
        <taxon>Moraxellaceae</taxon>
        <taxon>Acinetobacter</taxon>
    </lineage>
</organism>
<proteinExistence type="predicted"/>
<dbReference type="RefSeq" id="WP_159725004.1">
    <property type="nucleotide sequence ID" value="NZ_LR732744.1"/>
</dbReference>
<reference evidence="1 2" key="1">
    <citation type="submission" date="2019-10" db="EMBL/GenBank/DDBJ databases">
        <authorList>
            <person name="Karimi E."/>
        </authorList>
    </citation>
    <scope>NUCLEOTIDE SEQUENCE [LARGE SCALE GENOMIC DNA]</scope>
    <source>
        <strain evidence="1">Acinetobacter sp. 8BE</strain>
    </source>
</reference>
<gene>
    <name evidence="1" type="ORF">ACI8B_210089</name>
</gene>
<dbReference type="Proteomes" id="UP000430404">
    <property type="component" value="Unassembled WGS sequence"/>
</dbReference>
<accession>A0A653K3H9</accession>
<evidence type="ECO:0000313" key="2">
    <source>
        <dbReference type="Proteomes" id="UP000430404"/>
    </source>
</evidence>
<dbReference type="AlphaFoldDB" id="A0A653K3H9"/>
<name>A0A653K3H9_9GAMM</name>
<dbReference type="EMBL" id="CABWKZ010000014">
    <property type="protein sequence ID" value="VXA55288.1"/>
    <property type="molecule type" value="Genomic_DNA"/>
</dbReference>